<feature type="compositionally biased region" description="Polar residues" evidence="1">
    <location>
        <begin position="470"/>
        <end position="504"/>
    </location>
</feature>
<feature type="compositionally biased region" description="Basic and acidic residues" evidence="1">
    <location>
        <begin position="2435"/>
        <end position="2463"/>
    </location>
</feature>
<evidence type="ECO:0000313" key="4">
    <source>
        <dbReference type="Proteomes" id="UP000053825"/>
    </source>
</evidence>
<proteinExistence type="predicted"/>
<organism evidence="3 4">
    <name type="scientific">Habropoda laboriosa</name>
    <dbReference type="NCBI Taxonomy" id="597456"/>
    <lineage>
        <taxon>Eukaryota</taxon>
        <taxon>Metazoa</taxon>
        <taxon>Ecdysozoa</taxon>
        <taxon>Arthropoda</taxon>
        <taxon>Hexapoda</taxon>
        <taxon>Insecta</taxon>
        <taxon>Pterygota</taxon>
        <taxon>Neoptera</taxon>
        <taxon>Endopterygota</taxon>
        <taxon>Hymenoptera</taxon>
        <taxon>Apocrita</taxon>
        <taxon>Aculeata</taxon>
        <taxon>Apoidea</taxon>
        <taxon>Anthophila</taxon>
        <taxon>Apidae</taxon>
        <taxon>Habropoda</taxon>
    </lineage>
</organism>
<sequence>ALRRFQIAAILLIIGLCSTNTSGKTLPAEKDDAPEDEAVSASSHTENVDIVLSKKNDSKEEDREEDKLPILPPIILLDFANDTNEENVTAEEKSKRTVNSGLGYGLDKNNIQSRRYNYYFPAGKSGTTVSIEESVSPFLPKTIIERVQPSSQQGHYGTRQNSFDGIGQSENPGNYRYLNVHQTRKSVFGERTKPQQAAASSSFESYQDYLTTSRPPVSSFAIQNSGYRNNGVSTTTQSPLAFSATQPVRYVTPSPVKFPSPQTDSFNYPTRTYTGQRQNIQSNINSHGFAPVPQSVQSSTLAPLNYNTHFPSSAGQRYTVEDGIRYENKVFWKYPDGRVSDVPPATYVEYPSQSAAEELKSQGSHSIYESSSTENSILSQGPVQFPSVSEPTGQEPNPFVSSESLSSSLPQQQVYRLGYQNLVTQRQNVNLAQQRKPSSNAVNSYSFSSSPSSSSSSSSSAGRTRPNYESRYQQTTSRYMVNSPNPEYTDSYTTEPTIDNTTTLNRLRTSSNYYSPKTQNYLDTVLAEDEGSAKQSLSNSDLSSYSNLQYSDLLNYNPSISEYIRNPSSILNVRPTFVVILSLSWPHVIGTGNAELQDELAFDQVATASENVAQTAQKSERKQKEFRDQLITSIIDTTVHYENSNGFVPMVVSPSPNLSKQAASTVFPSDSSNITRTNSLNEEDNSSSTDTRHKETEHEEERGKFENDPVYSTEARIFLNFPSLGTNRRSFEFQTNPNEFELLKVRNNTPVVATYQDFYDDSSSTFNENEDGQQSSSKHKTKGKGQNMENYMGNYGLVVPGTNGQNSYSYYYSQDSAKDKEKKNHEQEKVNGNYHEQNPLNYDGHGQTRQNEPTASSFPRTNQEVNIHSYDTMASSSQVTQNNRFSRPVVVAESNYNFDQPRLAGSGNDNFQTSRILDSVSSEISNLYTMDNRNGRFRSDEDSRDVSDDGDYVEYTERPRRLQKGRRRPSDSSKRLPKEHRGSLDDSRENESQGKRYHSSRSKSHRQRVRGNSWVDEDRRQDDSYEDTRYDGRQGSKFKPSSSWNQVSPNLEISHSSGIEIGQLEKPKLIVPVKVNLVPVANFDHATAIGSSQGFDMSNAVLRNIVSATPVSTVSTPTPMVSTAENIIGHDAKIRVSTPIPDIIVGQNSFHNPMQAFLPQINDQNKFAANFKPQYASSTVSPIYAVTPNLNPSLQSIPIQDVQETATSRATYVNGPHQVSTNHIPQLIVPQPTLQSIPTLVQTPITSPDYIQVNPHGMHGQNPISHGSLQFQPLPTMPTITPTPQTIPVTKISLMTSESQNKKTMLPGASTNFLASASFAVGQNDQRQTINGNSYYLQNSNSQQIVKPQLQGGLYQQILKNVNVAPKTKTYIQTTHLLPAVLQPMPTLTTISASTPQVIPEQQTIQGTNLVLQPRDQGQYLKIQDTGYDNSVATLRNIKMPSFSYETVDSIGSQTNSNINAVNASPGVSGIIENAHLPHVGTRNVEIVNPNIKPSPVDTIIDSYGTMHYPTAVLTTSIPMFTTTSFVTARPALLSTTTESTNMQNLVNSLTEIGSKNNQPGGDLKAYHSLERPVFNPINFVPNMDVLKNQNALNGKLHANEPLQQNLNLVPLIPGGNFFKPSFSAQSELLAKPKLTSDLENYAEQMFKESLKTIYNSQKWNNDRKPGNNRQNMSDTMDIAKLKNELQRLKASLSDYKRNNDQIEGHHSETKVKTAELPSKKPDELLAALEQMLKNHPSESLHNFQGNGKPQRHRRPHDLEKHKPGSNNDPRDTKYIREFLTPPQPNSHRSKGHYHDKPGKKRPGPSRYNNHNHYHGPRSHPRNNMSPKSGGIESSASNIDPIHADGFSHYDNKHDSRQFRKGSRFDHSSRDRNNFPKVSKQHKGVDSKENVYNHPKMHNLYGLLLKNKQLPNGGGAPNYFQDRDQLKQFFETEKQRLQQQFYDDTLRDYIYKMSDGMSHSNLGHTDTRRSLAEKRTSFSPILFIWALNSVGGAEHHLYVPRFVKLKRGIVDTGHAPQVYKFHGPKSLSYKDAKIIPQESLIGGSSSSILGDFKPSVPYTSLPESQSSEQLSPYSDSLYTMSAGYKIANDNTAKPLIQTGLQVPLYKTNYPLPKATVSQMYAPALQSKKAPLQIFQMQKGQEFPGYLSSFQRQPLVLNPGNHQFNYPGRTPKVNNVQLSAPFLSPLSSFQGEVVPISTATNNPQFPQYKGAAVELYPAVGGFSTVAYQPLQAQPQLHFAHGNVQHVQPVENPRHSKPVQEIRSDVEIINRKKPARPPPKEDDDDDEDDDGDDEGYRPRGKQYEGNSEDDDNYETKSGSFFKTSTTEGDFKPSTSFPFKQYDEKFGKYSKQSRDEGTDEKPYSKYHSYSSSNDDSDDEQVSSGKYHAEDTSSKPFYNRQEDDEDDEHGYEKQRTDESSDNTQGSKYFDKDFDEDFEASYRRESPKQSTRNKDNYESDEPSGERSRTNAKYRNNFQNFKDNEGHNSDILISAIPETIYKESFGYKLPQGNDKF</sequence>
<feature type="region of interest" description="Disordered" evidence="1">
    <location>
        <begin position="23"/>
        <end position="66"/>
    </location>
</feature>
<feature type="compositionally biased region" description="Polar residues" evidence="1">
    <location>
        <begin position="358"/>
        <end position="395"/>
    </location>
</feature>
<feature type="compositionally biased region" description="Low complexity" evidence="1">
    <location>
        <begin position="2313"/>
        <end position="2325"/>
    </location>
</feature>
<name>A0A0L7RAU6_9HYME</name>
<gene>
    <name evidence="3" type="ORF">WH47_12191</name>
</gene>
<keyword evidence="4" id="KW-1185">Reference proteome</keyword>
<feature type="chain" id="PRO_5005575202" evidence="2">
    <location>
        <begin position="24"/>
        <end position="2510"/>
    </location>
</feature>
<feature type="region of interest" description="Disordered" evidence="1">
    <location>
        <begin position="148"/>
        <end position="171"/>
    </location>
</feature>
<feature type="compositionally biased region" description="Basic and acidic residues" evidence="1">
    <location>
        <begin position="2338"/>
        <end position="2360"/>
    </location>
</feature>
<feature type="region of interest" description="Disordered" evidence="1">
    <location>
        <begin position="932"/>
        <end position="1049"/>
    </location>
</feature>
<feature type="compositionally biased region" description="Basic and acidic residues" evidence="1">
    <location>
        <begin position="1016"/>
        <end position="1034"/>
    </location>
</feature>
<feature type="compositionally biased region" description="Basic and acidic residues" evidence="1">
    <location>
        <begin position="816"/>
        <end position="829"/>
    </location>
</feature>
<dbReference type="STRING" id="597456.A0A0L7RAU6"/>
<feature type="compositionally biased region" description="Basic and acidic residues" evidence="1">
    <location>
        <begin position="1757"/>
        <end position="1777"/>
    </location>
</feature>
<feature type="region of interest" description="Disordered" evidence="1">
    <location>
        <begin position="2247"/>
        <end position="2480"/>
    </location>
</feature>
<evidence type="ECO:0000313" key="3">
    <source>
        <dbReference type="EMBL" id="KOC67861.1"/>
    </source>
</evidence>
<feature type="compositionally biased region" description="Basic and acidic residues" evidence="1">
    <location>
        <begin position="933"/>
        <end position="947"/>
    </location>
</feature>
<feature type="compositionally biased region" description="Polar residues" evidence="1">
    <location>
        <begin position="660"/>
        <end position="680"/>
    </location>
</feature>
<feature type="non-terminal residue" evidence="3">
    <location>
        <position position="1"/>
    </location>
</feature>
<feature type="region of interest" description="Disordered" evidence="1">
    <location>
        <begin position="814"/>
        <end position="861"/>
    </location>
</feature>
<feature type="region of interest" description="Disordered" evidence="1">
    <location>
        <begin position="763"/>
        <end position="786"/>
    </location>
</feature>
<evidence type="ECO:0000256" key="2">
    <source>
        <dbReference type="SAM" id="SignalP"/>
    </source>
</evidence>
<feature type="compositionally biased region" description="Polar residues" evidence="1">
    <location>
        <begin position="1738"/>
        <end position="1748"/>
    </location>
</feature>
<feature type="compositionally biased region" description="Polar residues" evidence="1">
    <location>
        <begin position="2465"/>
        <end position="2475"/>
    </location>
</feature>
<evidence type="ECO:0000256" key="1">
    <source>
        <dbReference type="SAM" id="MobiDB-lite"/>
    </source>
</evidence>
<feature type="compositionally biased region" description="Basic and acidic residues" evidence="1">
    <location>
        <begin position="2250"/>
        <end position="2268"/>
    </location>
</feature>
<reference evidence="3 4" key="1">
    <citation type="submission" date="2015-07" db="EMBL/GenBank/DDBJ databases">
        <title>The genome of Habropoda laboriosa.</title>
        <authorList>
            <person name="Pan H."/>
            <person name="Kapheim K."/>
        </authorList>
    </citation>
    <scope>NUCLEOTIDE SEQUENCE [LARGE SCALE GENOMIC DNA]</scope>
    <source>
        <strain evidence="3">0110345459</strain>
    </source>
</reference>
<feature type="compositionally biased region" description="Polar residues" evidence="1">
    <location>
        <begin position="847"/>
        <end position="861"/>
    </location>
</feature>
<feature type="region of interest" description="Disordered" evidence="1">
    <location>
        <begin position="660"/>
        <end position="708"/>
    </location>
</feature>
<feature type="compositionally biased region" description="Polar residues" evidence="1">
    <location>
        <begin position="1039"/>
        <end position="1049"/>
    </location>
</feature>
<feature type="region of interest" description="Disordered" evidence="1">
    <location>
        <begin position="431"/>
        <end position="504"/>
    </location>
</feature>
<feature type="compositionally biased region" description="Basic residues" evidence="1">
    <location>
        <begin position="1788"/>
        <end position="1821"/>
    </location>
</feature>
<feature type="compositionally biased region" description="Basic and acidic residues" evidence="1">
    <location>
        <begin position="690"/>
        <end position="707"/>
    </location>
</feature>
<feature type="region of interest" description="Disordered" evidence="1">
    <location>
        <begin position="1696"/>
        <end position="1719"/>
    </location>
</feature>
<feature type="compositionally biased region" description="Basic and acidic residues" evidence="1">
    <location>
        <begin position="52"/>
        <end position="66"/>
    </location>
</feature>
<dbReference type="EMBL" id="KQ414618">
    <property type="protein sequence ID" value="KOC67861.1"/>
    <property type="molecule type" value="Genomic_DNA"/>
</dbReference>
<accession>A0A0L7RAU6</accession>
<feature type="signal peptide" evidence="2">
    <location>
        <begin position="1"/>
        <end position="23"/>
    </location>
</feature>
<keyword evidence="2" id="KW-0732">Signal</keyword>
<protein>
    <submittedName>
        <fullName evidence="3">Uncharacterized protein</fullName>
    </submittedName>
</protein>
<feature type="compositionally biased region" description="Basic residues" evidence="1">
    <location>
        <begin position="995"/>
        <end position="1009"/>
    </location>
</feature>
<feature type="compositionally biased region" description="Basic and acidic residues" evidence="1">
    <location>
        <begin position="1842"/>
        <end position="1874"/>
    </location>
</feature>
<feature type="compositionally biased region" description="Polar residues" evidence="1">
    <location>
        <begin position="763"/>
        <end position="776"/>
    </location>
</feature>
<dbReference type="Proteomes" id="UP000053825">
    <property type="component" value="Unassembled WGS sequence"/>
</dbReference>
<feature type="region of interest" description="Disordered" evidence="1">
    <location>
        <begin position="358"/>
        <end position="406"/>
    </location>
</feature>
<feature type="compositionally biased region" description="Polar residues" evidence="1">
    <location>
        <begin position="1822"/>
        <end position="1838"/>
    </location>
</feature>
<feature type="compositionally biased region" description="Basic and acidic residues" evidence="1">
    <location>
        <begin position="968"/>
        <end position="994"/>
    </location>
</feature>
<feature type="region of interest" description="Disordered" evidence="1">
    <location>
        <begin position="1738"/>
        <end position="1892"/>
    </location>
</feature>
<feature type="compositionally biased region" description="Low complexity" evidence="1">
    <location>
        <begin position="438"/>
        <end position="460"/>
    </location>
</feature>
<dbReference type="OrthoDB" id="7684512at2759"/>
<feature type="compositionally biased region" description="Acidic residues" evidence="1">
    <location>
        <begin position="2279"/>
        <end position="2291"/>
    </location>
</feature>